<feature type="region of interest" description="N-terminal hotdog fold" evidence="64">
    <location>
        <begin position="867"/>
        <end position="996"/>
    </location>
</feature>
<dbReference type="InterPro" id="IPR014031">
    <property type="entry name" value="Ketoacyl_synth_C"/>
</dbReference>
<evidence type="ECO:0000256" key="59">
    <source>
        <dbReference type="ARBA" id="ARBA00049414"/>
    </source>
</evidence>
<feature type="domain" description="PKS/mFAS DH" evidence="67">
    <location>
        <begin position="867"/>
        <end position="1135"/>
    </location>
</feature>
<evidence type="ECO:0000256" key="53">
    <source>
        <dbReference type="ARBA" id="ARBA00048704"/>
    </source>
</evidence>
<feature type="active site" description="Proton acceptor; for dehydratase activity" evidence="64">
    <location>
        <position position="903"/>
    </location>
</feature>
<dbReference type="UniPathway" id="UPA00094"/>
<comment type="catalytic activity">
    <reaction evidence="26">
        <text>(3R)-hydroxydecanoyl-[ACP] = (2E)-decenoyl-[ACP] + H2O</text>
        <dbReference type="Rhea" id="RHEA:41860"/>
        <dbReference type="Rhea" id="RHEA-COMP:9638"/>
        <dbReference type="Rhea" id="RHEA-COMP:9639"/>
        <dbReference type="ChEBI" id="CHEBI:15377"/>
        <dbReference type="ChEBI" id="CHEBI:78466"/>
        <dbReference type="ChEBI" id="CHEBI:78467"/>
    </reaction>
    <physiologicalReaction direction="left-to-right" evidence="26">
        <dbReference type="Rhea" id="RHEA:41861"/>
    </physiologicalReaction>
</comment>
<keyword evidence="17" id="KW-0007">Acetylation</keyword>
<name>A0A151X557_9HYME</name>
<keyword evidence="16" id="KW-0663">Pyridoxal phosphate</keyword>
<dbReference type="InterPro" id="IPR013149">
    <property type="entry name" value="ADH-like_C"/>
</dbReference>
<dbReference type="Gene3D" id="3.40.47.10">
    <property type="match status" value="1"/>
</dbReference>
<evidence type="ECO:0000259" key="67">
    <source>
        <dbReference type="PROSITE" id="PS52019"/>
    </source>
</evidence>
<evidence type="ECO:0000256" key="40">
    <source>
        <dbReference type="ARBA" id="ARBA00047578"/>
    </source>
</evidence>
<comment type="catalytic activity">
    <reaction evidence="46">
        <text>(2E)-dodecenoyl-[ACP] + NADPH + H(+) = dodecanoyl-[ACP] + NADP(+)</text>
        <dbReference type="Rhea" id="RHEA:41880"/>
        <dbReference type="Rhea" id="RHEA-COMP:9643"/>
        <dbReference type="Rhea" id="RHEA-COMP:9644"/>
        <dbReference type="ChEBI" id="CHEBI:15378"/>
        <dbReference type="ChEBI" id="CHEBI:57783"/>
        <dbReference type="ChEBI" id="CHEBI:58349"/>
        <dbReference type="ChEBI" id="CHEBI:65264"/>
        <dbReference type="ChEBI" id="CHEBI:78472"/>
    </reaction>
    <physiologicalReaction direction="left-to-right" evidence="46">
        <dbReference type="Rhea" id="RHEA:41881"/>
    </physiologicalReaction>
</comment>
<evidence type="ECO:0000256" key="20">
    <source>
        <dbReference type="ARBA" id="ARBA00023098"/>
    </source>
</evidence>
<evidence type="ECO:0000256" key="15">
    <source>
        <dbReference type="ARBA" id="ARBA00022857"/>
    </source>
</evidence>
<evidence type="ECO:0000256" key="46">
    <source>
        <dbReference type="ARBA" id="ARBA00048281"/>
    </source>
</evidence>
<evidence type="ECO:0000256" key="1">
    <source>
        <dbReference type="ARBA" id="ARBA00005189"/>
    </source>
</evidence>
<comment type="catalytic activity">
    <reaction evidence="44">
        <text>acetyl-[ACP] + malonyl-[ACP] + H(+) = 3-oxobutanoyl-[ACP] + holo-[ACP] + CO2</text>
        <dbReference type="Rhea" id="RHEA:41800"/>
        <dbReference type="Rhea" id="RHEA-COMP:9621"/>
        <dbReference type="Rhea" id="RHEA-COMP:9623"/>
        <dbReference type="Rhea" id="RHEA-COMP:9625"/>
        <dbReference type="Rhea" id="RHEA-COMP:9685"/>
        <dbReference type="ChEBI" id="CHEBI:15378"/>
        <dbReference type="ChEBI" id="CHEBI:16526"/>
        <dbReference type="ChEBI" id="CHEBI:64479"/>
        <dbReference type="ChEBI" id="CHEBI:78446"/>
        <dbReference type="ChEBI" id="CHEBI:78449"/>
        <dbReference type="ChEBI" id="CHEBI:78450"/>
    </reaction>
    <physiologicalReaction direction="left-to-right" evidence="44">
        <dbReference type="Rhea" id="RHEA:41801"/>
    </physiologicalReaction>
</comment>
<dbReference type="SMART" id="SM00825">
    <property type="entry name" value="PKS_KS"/>
    <property type="match status" value="1"/>
</dbReference>
<keyword evidence="69" id="KW-1185">Reference proteome</keyword>
<dbReference type="InterPro" id="IPR049552">
    <property type="entry name" value="PKS_DH_N"/>
</dbReference>
<comment type="catalytic activity">
    <reaction evidence="61">
        <text>butanoyl-[ACP] + malonyl-[ACP] + H(+) = 3-oxohexanoyl-[ACP] + holo-[ACP] + CO2</text>
        <dbReference type="Rhea" id="RHEA:41820"/>
        <dbReference type="Rhea" id="RHEA-COMP:9623"/>
        <dbReference type="Rhea" id="RHEA-COMP:9628"/>
        <dbReference type="Rhea" id="RHEA-COMP:9629"/>
        <dbReference type="Rhea" id="RHEA-COMP:9685"/>
        <dbReference type="ChEBI" id="CHEBI:15378"/>
        <dbReference type="ChEBI" id="CHEBI:16526"/>
        <dbReference type="ChEBI" id="CHEBI:64479"/>
        <dbReference type="ChEBI" id="CHEBI:78449"/>
        <dbReference type="ChEBI" id="CHEBI:78454"/>
        <dbReference type="ChEBI" id="CHEBI:78456"/>
    </reaction>
    <physiologicalReaction direction="left-to-right" evidence="61">
        <dbReference type="Rhea" id="RHEA:41821"/>
    </physiologicalReaction>
</comment>
<dbReference type="InterPro" id="IPR014043">
    <property type="entry name" value="Acyl_transferase_dom"/>
</dbReference>
<evidence type="ECO:0000256" key="30">
    <source>
        <dbReference type="ARBA" id="ARBA00023401"/>
    </source>
</evidence>
<dbReference type="FunFam" id="1.10.1200.10:FF:000013">
    <property type="entry name" value="Fatty acid synthase"/>
    <property type="match status" value="1"/>
</dbReference>
<dbReference type="InterPro" id="IPR049900">
    <property type="entry name" value="PKS_mFAS_DH"/>
</dbReference>
<dbReference type="PANTHER" id="PTHR43775">
    <property type="entry name" value="FATTY ACID SYNTHASE"/>
    <property type="match status" value="1"/>
</dbReference>
<evidence type="ECO:0000256" key="21">
    <source>
        <dbReference type="ARBA" id="ARBA00023160"/>
    </source>
</evidence>
<accession>A0A151X557</accession>
<dbReference type="SUPFAM" id="SSF52151">
    <property type="entry name" value="FabD/lysophospholipase-like"/>
    <property type="match status" value="1"/>
</dbReference>
<keyword evidence="22" id="KW-0511">Multifunctional enzyme</keyword>
<dbReference type="InterPro" id="IPR009081">
    <property type="entry name" value="PP-bd_ACP"/>
</dbReference>
<dbReference type="InterPro" id="IPR057326">
    <property type="entry name" value="KR_dom"/>
</dbReference>
<keyword evidence="18" id="KW-0560">Oxidoreductase</keyword>
<evidence type="ECO:0000256" key="57">
    <source>
        <dbReference type="ARBA" id="ARBA00049171"/>
    </source>
</evidence>
<keyword evidence="9" id="KW-0444">Lipid biosynthesis</keyword>
<dbReference type="Pfam" id="PF00107">
    <property type="entry name" value="ADH_zinc_N"/>
    <property type="match status" value="1"/>
</dbReference>
<evidence type="ECO:0000256" key="62">
    <source>
        <dbReference type="ARBA" id="ARBA00049521"/>
    </source>
</evidence>
<dbReference type="Pfam" id="PF00550">
    <property type="entry name" value="PP-binding"/>
    <property type="match status" value="1"/>
</dbReference>
<evidence type="ECO:0000256" key="23">
    <source>
        <dbReference type="ARBA" id="ARBA00023332"/>
    </source>
</evidence>
<dbReference type="GO" id="GO:0031177">
    <property type="term" value="F:phosphopantetheine binding"/>
    <property type="evidence" value="ECO:0007669"/>
    <property type="project" value="InterPro"/>
</dbReference>
<evidence type="ECO:0000256" key="2">
    <source>
        <dbReference type="ARBA" id="ARBA00012004"/>
    </source>
</evidence>
<evidence type="ECO:0000256" key="4">
    <source>
        <dbReference type="ARBA" id="ARBA00012873"/>
    </source>
</evidence>
<evidence type="ECO:0000256" key="41">
    <source>
        <dbReference type="ARBA" id="ARBA00047810"/>
    </source>
</evidence>
<dbReference type="Proteomes" id="UP000075809">
    <property type="component" value="Unassembled WGS sequence"/>
</dbReference>
<comment type="catalytic activity">
    <reaction evidence="45">
        <text>hexadecanoyl-[ACP] + malonyl-[ACP] + H(+) = 3-oxooctadecanoyl-[ACP] + holo-[ACP] + CO2</text>
        <dbReference type="Rhea" id="RHEA:41916"/>
        <dbReference type="Rhea" id="RHEA-COMP:9623"/>
        <dbReference type="Rhea" id="RHEA-COMP:9652"/>
        <dbReference type="Rhea" id="RHEA-COMP:9653"/>
        <dbReference type="Rhea" id="RHEA-COMP:9685"/>
        <dbReference type="ChEBI" id="CHEBI:15378"/>
        <dbReference type="ChEBI" id="CHEBI:16526"/>
        <dbReference type="ChEBI" id="CHEBI:64479"/>
        <dbReference type="ChEBI" id="CHEBI:78449"/>
        <dbReference type="ChEBI" id="CHEBI:78483"/>
        <dbReference type="ChEBI" id="CHEBI:78487"/>
    </reaction>
    <physiologicalReaction direction="left-to-right" evidence="45">
        <dbReference type="Rhea" id="RHEA:41917"/>
    </physiologicalReaction>
</comment>
<evidence type="ECO:0000256" key="7">
    <source>
        <dbReference type="ARBA" id="ARBA00018769"/>
    </source>
</evidence>
<comment type="catalytic activity">
    <reaction evidence="58">
        <text>3-oxododecanoyl-[ACP] + NADPH + H(+) = (3R)-hydroxydodecanoyl-[ACP] + NADP(+)</text>
        <dbReference type="Rhea" id="RHEA:41872"/>
        <dbReference type="Rhea" id="RHEA-COMP:9641"/>
        <dbReference type="Rhea" id="RHEA-COMP:9642"/>
        <dbReference type="ChEBI" id="CHEBI:15378"/>
        <dbReference type="ChEBI" id="CHEBI:57783"/>
        <dbReference type="ChEBI" id="CHEBI:58349"/>
        <dbReference type="ChEBI" id="CHEBI:78469"/>
        <dbReference type="ChEBI" id="CHEBI:78470"/>
    </reaction>
    <physiologicalReaction direction="left-to-right" evidence="58">
        <dbReference type="Rhea" id="RHEA:41873"/>
    </physiologicalReaction>
</comment>
<feature type="domain" description="Carrier" evidence="65">
    <location>
        <begin position="2067"/>
        <end position="2147"/>
    </location>
</feature>
<keyword evidence="11" id="KW-0808">Transferase</keyword>
<dbReference type="SMART" id="SM00826">
    <property type="entry name" value="PKS_DH"/>
    <property type="match status" value="1"/>
</dbReference>
<dbReference type="InterPro" id="IPR020843">
    <property type="entry name" value="ER"/>
</dbReference>
<evidence type="ECO:0000313" key="68">
    <source>
        <dbReference type="EMBL" id="KYQ55543.1"/>
    </source>
</evidence>
<comment type="catalytic activity">
    <reaction evidence="30">
        <text>(3R)-hydroxyhexadecanoyl-[ACP] = (2E)-hexadecenoyl-[ACP] + H2O</text>
        <dbReference type="Rhea" id="RHEA:41908"/>
        <dbReference type="Rhea" id="RHEA-COMP:9650"/>
        <dbReference type="Rhea" id="RHEA-COMP:9651"/>
        <dbReference type="ChEBI" id="CHEBI:15377"/>
        <dbReference type="ChEBI" id="CHEBI:78480"/>
        <dbReference type="ChEBI" id="CHEBI:78481"/>
    </reaction>
    <physiologicalReaction direction="left-to-right" evidence="30">
        <dbReference type="Rhea" id="RHEA:41909"/>
    </physiologicalReaction>
</comment>
<dbReference type="SMART" id="SM00827">
    <property type="entry name" value="PKS_AT"/>
    <property type="match status" value="1"/>
</dbReference>
<comment type="catalytic activity">
    <reaction evidence="52">
        <text>holo-[ACP] + acetyl-CoA = acetyl-[ACP] + CoA</text>
        <dbReference type="Rhea" id="RHEA:41788"/>
        <dbReference type="Rhea" id="RHEA-COMP:9621"/>
        <dbReference type="Rhea" id="RHEA-COMP:9685"/>
        <dbReference type="ChEBI" id="CHEBI:57287"/>
        <dbReference type="ChEBI" id="CHEBI:57288"/>
        <dbReference type="ChEBI" id="CHEBI:64479"/>
        <dbReference type="ChEBI" id="CHEBI:78446"/>
        <dbReference type="EC" id="2.3.1.38"/>
    </reaction>
    <physiologicalReaction direction="left-to-right" evidence="52">
        <dbReference type="Rhea" id="RHEA:41789"/>
    </physiologicalReaction>
</comment>
<dbReference type="InterPro" id="IPR042104">
    <property type="entry name" value="PKS_dehydratase_sf"/>
</dbReference>
<dbReference type="Gene3D" id="3.40.50.720">
    <property type="entry name" value="NAD(P)-binding Rossmann-like Domain"/>
    <property type="match status" value="1"/>
</dbReference>
<dbReference type="SUPFAM" id="SSF47336">
    <property type="entry name" value="ACP-like"/>
    <property type="match status" value="1"/>
</dbReference>
<evidence type="ECO:0000256" key="12">
    <source>
        <dbReference type="ARBA" id="ARBA00022799"/>
    </source>
</evidence>
<dbReference type="SMART" id="SM00822">
    <property type="entry name" value="PKS_KR"/>
    <property type="match status" value="1"/>
</dbReference>
<evidence type="ECO:0000256" key="50">
    <source>
        <dbReference type="ARBA" id="ARBA00048571"/>
    </source>
</evidence>
<proteinExistence type="predicted"/>
<comment type="catalytic activity">
    <reaction evidence="38">
        <text>tetradecanoyl-[ACP] + malonyl-[ACP] + H(+) = 3-oxohexadecanoyl-[ACP] + holo-[ACP] + CO2</text>
        <dbReference type="Rhea" id="RHEA:41900"/>
        <dbReference type="Rhea" id="RHEA-COMP:9623"/>
        <dbReference type="Rhea" id="RHEA-COMP:9648"/>
        <dbReference type="Rhea" id="RHEA-COMP:9649"/>
        <dbReference type="Rhea" id="RHEA-COMP:9685"/>
        <dbReference type="ChEBI" id="CHEBI:15378"/>
        <dbReference type="ChEBI" id="CHEBI:16526"/>
        <dbReference type="ChEBI" id="CHEBI:64479"/>
        <dbReference type="ChEBI" id="CHEBI:78449"/>
        <dbReference type="ChEBI" id="CHEBI:78477"/>
        <dbReference type="ChEBI" id="CHEBI:78478"/>
    </reaction>
    <physiologicalReaction direction="left-to-right" evidence="38">
        <dbReference type="Rhea" id="RHEA:41901"/>
    </physiologicalReaction>
</comment>
<evidence type="ECO:0000256" key="19">
    <source>
        <dbReference type="ARBA" id="ARBA00023027"/>
    </source>
</evidence>
<evidence type="ECO:0000256" key="6">
    <source>
        <dbReference type="ARBA" id="ARBA00013191"/>
    </source>
</evidence>
<dbReference type="FunFam" id="3.40.50.720:FF:000209">
    <property type="entry name" value="Polyketide synthase Pks12"/>
    <property type="match status" value="1"/>
</dbReference>
<dbReference type="Pfam" id="PF00698">
    <property type="entry name" value="Acyl_transf_1"/>
    <property type="match status" value="1"/>
</dbReference>
<evidence type="ECO:0000256" key="64">
    <source>
        <dbReference type="PROSITE-ProRule" id="PRU01363"/>
    </source>
</evidence>
<evidence type="ECO:0000256" key="61">
    <source>
        <dbReference type="ARBA" id="ARBA00049449"/>
    </source>
</evidence>
<dbReference type="Pfam" id="PF16197">
    <property type="entry name" value="KAsynt_C_assoc"/>
    <property type="match status" value="1"/>
</dbReference>
<evidence type="ECO:0000256" key="8">
    <source>
        <dbReference type="ARBA" id="ARBA00022450"/>
    </source>
</evidence>
<dbReference type="PROSITE" id="PS52019">
    <property type="entry name" value="PKS_MFAS_DH"/>
    <property type="match status" value="1"/>
</dbReference>
<dbReference type="Pfam" id="PF08659">
    <property type="entry name" value="KR"/>
    <property type="match status" value="1"/>
</dbReference>
<comment type="function">
    <text evidence="32">Fatty acid synthetase is a multifunctional enzyme that catalyzes the de novo biosynthesis of long-chain saturated fatty acids starting from acetyl-CoA and malonyl-CoA in the presence of NADPH. This multifunctional protein contains 7 catalytic activities and a site for the binding of the prosthetic group 4'-phosphopantetheine of the acyl carrier protein ([ACP]) domain.</text>
</comment>
<comment type="catalytic activity">
    <reaction evidence="31">
        <text>(3R)-hydroxybutanoyl-[ACP] = (2E)-butenoyl-[ACP] + H2O</text>
        <dbReference type="Rhea" id="RHEA:41808"/>
        <dbReference type="Rhea" id="RHEA-COMP:9626"/>
        <dbReference type="Rhea" id="RHEA-COMP:9627"/>
        <dbReference type="ChEBI" id="CHEBI:15377"/>
        <dbReference type="ChEBI" id="CHEBI:78451"/>
        <dbReference type="ChEBI" id="CHEBI:78453"/>
    </reaction>
    <physiologicalReaction direction="left-to-right" evidence="31">
        <dbReference type="Rhea" id="RHEA:41809"/>
    </physiologicalReaction>
</comment>
<comment type="catalytic activity">
    <reaction evidence="60">
        <text>3-oxooctanoyl-[ACP] + NADPH + H(+) = (3R)-hydroxyoctanoyl-[ACP] + NADP(+)</text>
        <dbReference type="Rhea" id="RHEA:41840"/>
        <dbReference type="Rhea" id="RHEA-COMP:9633"/>
        <dbReference type="Rhea" id="RHEA-COMP:9634"/>
        <dbReference type="ChEBI" id="CHEBI:15378"/>
        <dbReference type="ChEBI" id="CHEBI:57783"/>
        <dbReference type="ChEBI" id="CHEBI:58349"/>
        <dbReference type="ChEBI" id="CHEBI:78460"/>
        <dbReference type="ChEBI" id="CHEBI:78461"/>
    </reaction>
    <physiologicalReaction direction="left-to-right" evidence="60">
        <dbReference type="Rhea" id="RHEA:41841"/>
    </physiologicalReaction>
</comment>
<dbReference type="Gene3D" id="1.10.1200.10">
    <property type="entry name" value="ACP-like"/>
    <property type="match status" value="1"/>
</dbReference>
<evidence type="ECO:0000256" key="44">
    <source>
        <dbReference type="ARBA" id="ARBA00047961"/>
    </source>
</evidence>
<comment type="catalytic activity">
    <reaction evidence="27">
        <text>a (3R)-hydroxyacyl-[ACP] = a (2E)-enoyl-[ACP] + H2O</text>
        <dbReference type="Rhea" id="RHEA:13097"/>
        <dbReference type="Rhea" id="RHEA-COMP:9925"/>
        <dbReference type="Rhea" id="RHEA-COMP:9945"/>
        <dbReference type="ChEBI" id="CHEBI:15377"/>
        <dbReference type="ChEBI" id="CHEBI:78784"/>
        <dbReference type="ChEBI" id="CHEBI:78827"/>
        <dbReference type="EC" id="4.2.1.59"/>
    </reaction>
    <physiologicalReaction direction="left-to-right" evidence="27">
        <dbReference type="Rhea" id="RHEA:13098"/>
    </physiologicalReaction>
</comment>
<keyword evidence="19" id="KW-0520">NAD</keyword>
<evidence type="ECO:0000256" key="33">
    <source>
        <dbReference type="ARBA" id="ARBA00044883"/>
    </source>
</evidence>
<evidence type="ECO:0000256" key="52">
    <source>
        <dbReference type="ARBA" id="ARBA00048691"/>
    </source>
</evidence>
<evidence type="ECO:0000256" key="22">
    <source>
        <dbReference type="ARBA" id="ARBA00023268"/>
    </source>
</evidence>
<evidence type="ECO:0000256" key="11">
    <source>
        <dbReference type="ARBA" id="ARBA00022679"/>
    </source>
</evidence>
<protein>
    <recommendedName>
        <fullName evidence="7">Fatty acid synthase</fullName>
        <ecNumber evidence="5">1.1.1.100</ecNumber>
        <ecNumber evidence="2">1.3.1.39</ecNumber>
        <ecNumber evidence="6">2.3.1.41</ecNumber>
        <ecNumber evidence="4">2.3.1.85</ecNumber>
        <ecNumber evidence="3">3.1.2.14</ecNumber>
    </recommendedName>
</protein>
<evidence type="ECO:0000313" key="69">
    <source>
        <dbReference type="Proteomes" id="UP000075809"/>
    </source>
</evidence>
<evidence type="ECO:0000256" key="35">
    <source>
        <dbReference type="ARBA" id="ARBA00047394"/>
    </source>
</evidence>
<feature type="active site" description="Proton donor; for dehydratase activity" evidence="64">
    <location>
        <position position="1057"/>
    </location>
</feature>
<evidence type="ECO:0000256" key="31">
    <source>
        <dbReference type="ARBA" id="ARBA00023402"/>
    </source>
</evidence>
<dbReference type="GO" id="GO:0019171">
    <property type="term" value="F:(3R)-hydroxyacyl-[acyl-carrier-protein] dehydratase activity"/>
    <property type="evidence" value="ECO:0007669"/>
    <property type="project" value="UniProtKB-EC"/>
</dbReference>
<dbReference type="SUPFAM" id="SSF53474">
    <property type="entry name" value="alpha/beta-Hydrolases"/>
    <property type="match status" value="1"/>
</dbReference>
<dbReference type="InterPro" id="IPR016039">
    <property type="entry name" value="Thiolase-like"/>
</dbReference>
<evidence type="ECO:0000256" key="51">
    <source>
        <dbReference type="ARBA" id="ARBA00048650"/>
    </source>
</evidence>
<dbReference type="Gene3D" id="3.30.70.3290">
    <property type="match status" value="1"/>
</dbReference>
<dbReference type="FunFam" id="3.90.180.10:FF:000015">
    <property type="entry name" value="Fatty acid synthase"/>
    <property type="match status" value="1"/>
</dbReference>
<dbReference type="STRING" id="64791.A0A151X557"/>
<dbReference type="Gene3D" id="3.40.50.1820">
    <property type="entry name" value="alpha/beta hydrolase"/>
    <property type="match status" value="1"/>
</dbReference>
<dbReference type="InterPro" id="IPR011032">
    <property type="entry name" value="GroES-like_sf"/>
</dbReference>
<comment type="catalytic activity">
    <reaction evidence="63">
        <text>octanoyl-[ACP] + malonyl-[ACP] + H(+) = 3-oxodecanoyl-[ACP] + holo-[ACP] + CO2</text>
        <dbReference type="Rhea" id="RHEA:41852"/>
        <dbReference type="Rhea" id="RHEA-COMP:9623"/>
        <dbReference type="Rhea" id="RHEA-COMP:9636"/>
        <dbReference type="Rhea" id="RHEA-COMP:9637"/>
        <dbReference type="Rhea" id="RHEA-COMP:9685"/>
        <dbReference type="ChEBI" id="CHEBI:15378"/>
        <dbReference type="ChEBI" id="CHEBI:16526"/>
        <dbReference type="ChEBI" id="CHEBI:64479"/>
        <dbReference type="ChEBI" id="CHEBI:78449"/>
        <dbReference type="ChEBI" id="CHEBI:78463"/>
        <dbReference type="ChEBI" id="CHEBI:78464"/>
    </reaction>
    <physiologicalReaction direction="left-to-right" evidence="63">
        <dbReference type="Rhea" id="RHEA:41853"/>
    </physiologicalReaction>
</comment>
<dbReference type="CDD" id="cd08954">
    <property type="entry name" value="KR_1_FAS_SDR_x"/>
    <property type="match status" value="1"/>
</dbReference>
<comment type="catalytic activity">
    <reaction evidence="54">
        <text>3-oxotetradecanoyl-[ACP] + NADPH + H(+) = (3R)-hydroxytetradecanoyl-[ACP] + NADP(+)</text>
        <dbReference type="Rhea" id="RHEA:41888"/>
        <dbReference type="Rhea" id="RHEA-COMP:9645"/>
        <dbReference type="Rhea" id="RHEA-COMP:9646"/>
        <dbReference type="ChEBI" id="CHEBI:15378"/>
        <dbReference type="ChEBI" id="CHEBI:57783"/>
        <dbReference type="ChEBI" id="CHEBI:58349"/>
        <dbReference type="ChEBI" id="CHEBI:78473"/>
        <dbReference type="ChEBI" id="CHEBI:78474"/>
    </reaction>
    <physiologicalReaction direction="left-to-right" evidence="54">
        <dbReference type="Rhea" id="RHEA:41889"/>
    </physiologicalReaction>
</comment>
<keyword evidence="8" id="KW-0596">Phosphopantetheine</keyword>
<comment type="catalytic activity">
    <reaction evidence="55">
        <text>(2E)-octadecenoyl-[ACP] + NADPH + H(+) = octadecanoyl-[ACP] + NADP(+)</text>
        <dbReference type="Rhea" id="RHEA:41928"/>
        <dbReference type="Rhea" id="RHEA-COMP:9655"/>
        <dbReference type="Rhea" id="RHEA-COMP:9656"/>
        <dbReference type="ChEBI" id="CHEBI:15378"/>
        <dbReference type="ChEBI" id="CHEBI:57783"/>
        <dbReference type="ChEBI" id="CHEBI:58349"/>
        <dbReference type="ChEBI" id="CHEBI:78489"/>
        <dbReference type="ChEBI" id="CHEBI:78495"/>
    </reaction>
    <physiologicalReaction direction="left-to-right" evidence="55">
        <dbReference type="Rhea" id="RHEA:41929"/>
    </physiologicalReaction>
</comment>
<dbReference type="InterPro" id="IPR020841">
    <property type="entry name" value="PKS_Beta-ketoAc_synthase_dom"/>
</dbReference>
<evidence type="ECO:0000256" key="13">
    <source>
        <dbReference type="ARBA" id="ARBA00022801"/>
    </source>
</evidence>
<dbReference type="GO" id="GO:0006633">
    <property type="term" value="P:fatty acid biosynthetic process"/>
    <property type="evidence" value="ECO:0007669"/>
    <property type="project" value="UniProtKB-UniPathway"/>
</dbReference>
<comment type="pathway">
    <text evidence="1">Lipid metabolism.</text>
</comment>
<dbReference type="SMART" id="SM00823">
    <property type="entry name" value="PKS_PP"/>
    <property type="match status" value="1"/>
</dbReference>
<evidence type="ECO:0000256" key="5">
    <source>
        <dbReference type="ARBA" id="ARBA00012948"/>
    </source>
</evidence>
<evidence type="ECO:0000256" key="43">
    <source>
        <dbReference type="ARBA" id="ARBA00047953"/>
    </source>
</evidence>
<evidence type="ECO:0000256" key="28">
    <source>
        <dbReference type="ARBA" id="ARBA00023398"/>
    </source>
</evidence>
<dbReference type="EC" id="2.3.1.85" evidence="4"/>
<dbReference type="Pfam" id="PF00109">
    <property type="entry name" value="ketoacyl-synt"/>
    <property type="match status" value="1"/>
</dbReference>
<dbReference type="InterPro" id="IPR029058">
    <property type="entry name" value="AB_hydrolase_fold"/>
</dbReference>
<dbReference type="Pfam" id="PF21089">
    <property type="entry name" value="PKS_DH_N"/>
    <property type="match status" value="1"/>
</dbReference>
<comment type="catalytic activity">
    <reaction evidence="56">
        <text>decanoyl-[ACP] + malonyl-[ACP] + H(+) = 3-oxododecanoyl-[ACP] + holo-[ACP] + CO2</text>
        <dbReference type="Rhea" id="RHEA:41868"/>
        <dbReference type="Rhea" id="RHEA-COMP:9623"/>
        <dbReference type="Rhea" id="RHEA-COMP:9640"/>
        <dbReference type="Rhea" id="RHEA-COMP:9641"/>
        <dbReference type="Rhea" id="RHEA-COMP:9685"/>
        <dbReference type="ChEBI" id="CHEBI:15378"/>
        <dbReference type="ChEBI" id="CHEBI:16526"/>
        <dbReference type="ChEBI" id="CHEBI:64479"/>
        <dbReference type="ChEBI" id="CHEBI:78449"/>
        <dbReference type="ChEBI" id="CHEBI:78468"/>
        <dbReference type="ChEBI" id="CHEBI:78469"/>
    </reaction>
    <physiologicalReaction direction="left-to-right" evidence="56">
        <dbReference type="Rhea" id="RHEA:41869"/>
    </physiologicalReaction>
</comment>
<dbReference type="CDD" id="cd00833">
    <property type="entry name" value="PKS"/>
    <property type="match status" value="1"/>
</dbReference>
<evidence type="ECO:0000256" key="55">
    <source>
        <dbReference type="ARBA" id="ARBA00049019"/>
    </source>
</evidence>
<dbReference type="InterPro" id="IPR050091">
    <property type="entry name" value="PKS_NRPS_Biosynth_Enz"/>
</dbReference>
<evidence type="ECO:0000256" key="63">
    <source>
        <dbReference type="ARBA" id="ARBA00049533"/>
    </source>
</evidence>
<dbReference type="SUPFAM" id="SSF55048">
    <property type="entry name" value="Probable ACP-binding domain of malonyl-CoA ACP transacylase"/>
    <property type="match status" value="1"/>
</dbReference>
<dbReference type="Gene3D" id="3.90.180.10">
    <property type="entry name" value="Medium-chain alcohol dehydrogenases, catalytic domain"/>
    <property type="match status" value="1"/>
</dbReference>
<evidence type="ECO:0000256" key="56">
    <source>
        <dbReference type="ARBA" id="ARBA00049109"/>
    </source>
</evidence>
<comment type="catalytic activity">
    <reaction evidence="36">
        <text>a (3R)-hydroxyacyl-[ACP] + NADP(+) = a 3-oxoacyl-[ACP] + NADPH + H(+)</text>
        <dbReference type="Rhea" id="RHEA:17397"/>
        <dbReference type="Rhea" id="RHEA-COMP:9916"/>
        <dbReference type="Rhea" id="RHEA-COMP:9945"/>
        <dbReference type="ChEBI" id="CHEBI:15378"/>
        <dbReference type="ChEBI" id="CHEBI:57783"/>
        <dbReference type="ChEBI" id="CHEBI:58349"/>
        <dbReference type="ChEBI" id="CHEBI:78776"/>
        <dbReference type="ChEBI" id="CHEBI:78827"/>
        <dbReference type="EC" id="1.1.1.100"/>
    </reaction>
    <physiologicalReaction direction="right-to-left" evidence="36">
        <dbReference type="Rhea" id="RHEA:17399"/>
    </physiologicalReaction>
</comment>
<dbReference type="EC" id="1.3.1.39" evidence="2"/>
<comment type="catalytic activity">
    <reaction evidence="28">
        <text>(3R)-hydroxytetradecanoyl-[ACP] = (2E)-tetradecenoyl-[ACP] + H2O</text>
        <dbReference type="Rhea" id="RHEA:41892"/>
        <dbReference type="Rhea" id="RHEA-COMP:9646"/>
        <dbReference type="Rhea" id="RHEA-COMP:9647"/>
        <dbReference type="ChEBI" id="CHEBI:15377"/>
        <dbReference type="ChEBI" id="CHEBI:78474"/>
        <dbReference type="ChEBI" id="CHEBI:78475"/>
    </reaction>
    <physiologicalReaction direction="left-to-right" evidence="28">
        <dbReference type="Rhea" id="RHEA:41893"/>
    </physiologicalReaction>
</comment>
<reference evidence="68 69" key="1">
    <citation type="submission" date="2015-09" db="EMBL/GenBank/DDBJ databases">
        <title>Trachymyrmex zeteki WGS genome.</title>
        <authorList>
            <person name="Nygaard S."/>
            <person name="Hu H."/>
            <person name="Boomsma J."/>
            <person name="Zhang G."/>
        </authorList>
    </citation>
    <scope>NUCLEOTIDE SEQUENCE [LARGE SCALE GENOMIC DNA]</scope>
    <source>
        <strain evidence="68">Tzet28-1</strain>
        <tissue evidence="68">Whole body</tissue>
    </source>
</reference>
<dbReference type="InterPro" id="IPR016035">
    <property type="entry name" value="Acyl_Trfase/lysoPLipase"/>
</dbReference>
<feature type="domain" description="Ketosynthase family 3 (KS3)" evidence="66">
    <location>
        <begin position="27"/>
        <end position="432"/>
    </location>
</feature>
<keyword evidence="14" id="KW-0276">Fatty acid metabolism</keyword>
<dbReference type="Gene3D" id="3.10.129.110">
    <property type="entry name" value="Polyketide synthase dehydratase"/>
    <property type="match status" value="1"/>
</dbReference>
<evidence type="ECO:0000256" key="34">
    <source>
        <dbReference type="ARBA" id="ARBA00047300"/>
    </source>
</evidence>
<evidence type="ECO:0000256" key="48">
    <source>
        <dbReference type="ARBA" id="ARBA00048420"/>
    </source>
</evidence>
<dbReference type="InterPro" id="IPR036736">
    <property type="entry name" value="ACP-like_sf"/>
</dbReference>
<dbReference type="InterPro" id="IPR001227">
    <property type="entry name" value="Ac_transferase_dom_sf"/>
</dbReference>
<comment type="catalytic activity">
    <reaction evidence="53">
        <text>hexadecanoyl-[ACP] + H2O = hexadecanoate + holo-[ACP] + H(+)</text>
        <dbReference type="Rhea" id="RHEA:41932"/>
        <dbReference type="Rhea" id="RHEA-COMP:9652"/>
        <dbReference type="Rhea" id="RHEA-COMP:9685"/>
        <dbReference type="ChEBI" id="CHEBI:7896"/>
        <dbReference type="ChEBI" id="CHEBI:15377"/>
        <dbReference type="ChEBI" id="CHEBI:15378"/>
        <dbReference type="ChEBI" id="CHEBI:64479"/>
        <dbReference type="ChEBI" id="CHEBI:78483"/>
        <dbReference type="EC" id="3.1.2.14"/>
    </reaction>
    <physiologicalReaction direction="left-to-right" evidence="53">
        <dbReference type="Rhea" id="RHEA:41933"/>
    </physiologicalReaction>
</comment>
<dbReference type="InterPro" id="IPR013968">
    <property type="entry name" value="PKS_KR"/>
</dbReference>
<dbReference type="GO" id="GO:0004312">
    <property type="term" value="F:fatty acid synthase activity"/>
    <property type="evidence" value="ECO:0007669"/>
    <property type="project" value="UniProtKB-EC"/>
</dbReference>
<dbReference type="EC" id="2.3.1.41" evidence="6"/>
<evidence type="ECO:0000256" key="16">
    <source>
        <dbReference type="ARBA" id="ARBA00022898"/>
    </source>
</evidence>
<evidence type="ECO:0000256" key="60">
    <source>
        <dbReference type="ARBA" id="ARBA00049422"/>
    </source>
</evidence>
<comment type="catalytic activity">
    <reaction evidence="43">
        <text>3-oxobutanoyl-[ACP] + NADPH + H(+) = (3R)-hydroxybutanoyl-[ACP] + NADP(+)</text>
        <dbReference type="Rhea" id="RHEA:41804"/>
        <dbReference type="Rhea" id="RHEA-COMP:9625"/>
        <dbReference type="Rhea" id="RHEA-COMP:9626"/>
        <dbReference type="ChEBI" id="CHEBI:15378"/>
        <dbReference type="ChEBI" id="CHEBI:57783"/>
        <dbReference type="ChEBI" id="CHEBI:58349"/>
        <dbReference type="ChEBI" id="CHEBI:78450"/>
        <dbReference type="ChEBI" id="CHEBI:78451"/>
    </reaction>
    <physiologicalReaction direction="left-to-right" evidence="43">
        <dbReference type="Rhea" id="RHEA:41805"/>
    </physiologicalReaction>
</comment>
<evidence type="ECO:0000256" key="47">
    <source>
        <dbReference type="ARBA" id="ARBA00048289"/>
    </source>
</evidence>
<organism evidence="68 69">
    <name type="scientific">Mycetomoellerius zeteki</name>
    <dbReference type="NCBI Taxonomy" id="64791"/>
    <lineage>
        <taxon>Eukaryota</taxon>
        <taxon>Metazoa</taxon>
        <taxon>Ecdysozoa</taxon>
        <taxon>Arthropoda</taxon>
        <taxon>Hexapoda</taxon>
        <taxon>Insecta</taxon>
        <taxon>Pterygota</taxon>
        <taxon>Neoptera</taxon>
        <taxon>Endopterygota</taxon>
        <taxon>Hymenoptera</taxon>
        <taxon>Apocrita</taxon>
        <taxon>Aculeata</taxon>
        <taxon>Formicoidea</taxon>
        <taxon>Formicidae</taxon>
        <taxon>Myrmicinae</taxon>
        <taxon>Mycetomoellerius</taxon>
    </lineage>
</organism>
<comment type="catalytic activity">
    <reaction evidence="23">
        <text>(3R)-hydroxyoctanoyl-[ACP] = (2E)-octenoyl-[ACP] + H2O</text>
        <dbReference type="Rhea" id="RHEA:41844"/>
        <dbReference type="Rhea" id="RHEA-COMP:9634"/>
        <dbReference type="Rhea" id="RHEA-COMP:9635"/>
        <dbReference type="ChEBI" id="CHEBI:15377"/>
        <dbReference type="ChEBI" id="CHEBI:78461"/>
        <dbReference type="ChEBI" id="CHEBI:78462"/>
    </reaction>
    <physiologicalReaction direction="left-to-right" evidence="23">
        <dbReference type="Rhea" id="RHEA:41845"/>
    </physiologicalReaction>
</comment>
<dbReference type="EC" id="3.1.2.14" evidence="3"/>
<keyword evidence="21" id="KW-0275">Fatty acid biosynthesis</keyword>
<dbReference type="EC" id="1.1.1.100" evidence="5"/>
<evidence type="ECO:0000259" key="65">
    <source>
        <dbReference type="PROSITE" id="PS50075"/>
    </source>
</evidence>
<dbReference type="PROSITE" id="PS52004">
    <property type="entry name" value="KS3_2"/>
    <property type="match status" value="1"/>
</dbReference>
<evidence type="ECO:0000256" key="10">
    <source>
        <dbReference type="ARBA" id="ARBA00022553"/>
    </source>
</evidence>
<evidence type="ECO:0000256" key="24">
    <source>
        <dbReference type="ARBA" id="ARBA00023351"/>
    </source>
</evidence>
<feature type="region of interest" description="C-terminal hotdog fold" evidence="64">
    <location>
        <begin position="1008"/>
        <end position="1135"/>
    </location>
</feature>
<comment type="catalytic activity">
    <reaction evidence="48">
        <text>(2E)-octenoyl-[ACP] + NADPH + H(+) = octanoyl-[ACP] + NADP(+)</text>
        <dbReference type="Rhea" id="RHEA:41848"/>
        <dbReference type="Rhea" id="RHEA-COMP:9635"/>
        <dbReference type="Rhea" id="RHEA-COMP:9636"/>
        <dbReference type="ChEBI" id="CHEBI:15378"/>
        <dbReference type="ChEBI" id="CHEBI:57783"/>
        <dbReference type="ChEBI" id="CHEBI:58349"/>
        <dbReference type="ChEBI" id="CHEBI:78462"/>
        <dbReference type="ChEBI" id="CHEBI:78463"/>
    </reaction>
    <physiologicalReaction direction="left-to-right" evidence="48">
        <dbReference type="Rhea" id="RHEA:41849"/>
    </physiologicalReaction>
</comment>
<comment type="catalytic activity">
    <reaction evidence="42">
        <text>(2E)-hexenoyl-[ACP] + NADPH + H(+) = hexanoyl-[ACP] + NADP(+)</text>
        <dbReference type="Rhea" id="RHEA:41832"/>
        <dbReference type="Rhea" id="RHEA-COMP:9631"/>
        <dbReference type="Rhea" id="RHEA-COMP:9632"/>
        <dbReference type="ChEBI" id="CHEBI:15378"/>
        <dbReference type="ChEBI" id="CHEBI:57783"/>
        <dbReference type="ChEBI" id="CHEBI:58349"/>
        <dbReference type="ChEBI" id="CHEBI:78458"/>
        <dbReference type="ChEBI" id="CHEBI:78459"/>
    </reaction>
    <physiologicalReaction direction="left-to-right" evidence="42">
        <dbReference type="Rhea" id="RHEA:41833"/>
    </physiologicalReaction>
</comment>
<comment type="catalytic activity">
    <reaction evidence="35">
        <text>hexanoyl-[ACP] + malonyl-[ACP] + H(+) = 3-oxooctanoyl-[ACP] + holo-[ACP] + CO2</text>
        <dbReference type="Rhea" id="RHEA:41836"/>
        <dbReference type="Rhea" id="RHEA-COMP:9623"/>
        <dbReference type="Rhea" id="RHEA-COMP:9632"/>
        <dbReference type="Rhea" id="RHEA-COMP:9633"/>
        <dbReference type="Rhea" id="RHEA-COMP:9685"/>
        <dbReference type="ChEBI" id="CHEBI:15378"/>
        <dbReference type="ChEBI" id="CHEBI:16526"/>
        <dbReference type="ChEBI" id="CHEBI:64479"/>
        <dbReference type="ChEBI" id="CHEBI:78449"/>
        <dbReference type="ChEBI" id="CHEBI:78459"/>
        <dbReference type="ChEBI" id="CHEBI:78460"/>
    </reaction>
    <physiologicalReaction direction="left-to-right" evidence="35">
        <dbReference type="Rhea" id="RHEA:41837"/>
    </physiologicalReaction>
</comment>
<comment type="catalytic activity">
    <reaction evidence="57">
        <text>(2E)-tetradecenoyl-[ACP] + NADPH + H(+) = tetradecanoyl-[ACP] + NADP(+)</text>
        <dbReference type="Rhea" id="RHEA:41896"/>
        <dbReference type="Rhea" id="RHEA-COMP:9647"/>
        <dbReference type="Rhea" id="RHEA-COMP:9648"/>
        <dbReference type="ChEBI" id="CHEBI:15378"/>
        <dbReference type="ChEBI" id="CHEBI:57783"/>
        <dbReference type="ChEBI" id="CHEBI:58349"/>
        <dbReference type="ChEBI" id="CHEBI:78475"/>
        <dbReference type="ChEBI" id="CHEBI:78477"/>
    </reaction>
    <physiologicalReaction direction="left-to-right" evidence="57">
        <dbReference type="Rhea" id="RHEA:41897"/>
    </physiologicalReaction>
</comment>
<comment type="catalytic activity">
    <reaction evidence="51">
        <text>a 2,3-saturated acyl-[ACP] + NADP(+) = a (2E)-enoyl-[ACP] + NADPH + H(+)</text>
        <dbReference type="Rhea" id="RHEA:22564"/>
        <dbReference type="Rhea" id="RHEA-COMP:9925"/>
        <dbReference type="Rhea" id="RHEA-COMP:9926"/>
        <dbReference type="ChEBI" id="CHEBI:15378"/>
        <dbReference type="ChEBI" id="CHEBI:57783"/>
        <dbReference type="ChEBI" id="CHEBI:58349"/>
        <dbReference type="ChEBI" id="CHEBI:78784"/>
        <dbReference type="ChEBI" id="CHEBI:78785"/>
        <dbReference type="EC" id="1.3.1.39"/>
    </reaction>
    <physiologicalReaction direction="right-to-left" evidence="51">
        <dbReference type="Rhea" id="RHEA:22566"/>
    </physiologicalReaction>
</comment>
<dbReference type="PROSITE" id="PS50075">
    <property type="entry name" value="CARRIER"/>
    <property type="match status" value="1"/>
</dbReference>
<evidence type="ECO:0000256" key="9">
    <source>
        <dbReference type="ARBA" id="ARBA00022516"/>
    </source>
</evidence>
<evidence type="ECO:0000256" key="18">
    <source>
        <dbReference type="ARBA" id="ARBA00023002"/>
    </source>
</evidence>
<dbReference type="SUPFAM" id="SSF51735">
    <property type="entry name" value="NAD(P)-binding Rossmann-fold domains"/>
    <property type="match status" value="2"/>
</dbReference>
<evidence type="ECO:0000256" key="14">
    <source>
        <dbReference type="ARBA" id="ARBA00022832"/>
    </source>
</evidence>
<dbReference type="SUPFAM" id="SSF53901">
    <property type="entry name" value="Thiolase-like"/>
    <property type="match status" value="1"/>
</dbReference>
<evidence type="ECO:0000256" key="54">
    <source>
        <dbReference type="ARBA" id="ARBA00048935"/>
    </source>
</evidence>
<evidence type="ECO:0000259" key="66">
    <source>
        <dbReference type="PROSITE" id="PS52004"/>
    </source>
</evidence>
<evidence type="ECO:0000256" key="38">
    <source>
        <dbReference type="ARBA" id="ARBA00047451"/>
    </source>
</evidence>
<evidence type="ECO:0000256" key="58">
    <source>
        <dbReference type="ARBA" id="ARBA00049263"/>
    </source>
</evidence>
<comment type="catalytic activity">
    <reaction evidence="47">
        <text>tetradecanoyl-[ACP] + H2O = tetradecanoate + holo-[ACP] + H(+)</text>
        <dbReference type="Rhea" id="RHEA:30123"/>
        <dbReference type="Rhea" id="RHEA-COMP:9648"/>
        <dbReference type="Rhea" id="RHEA-COMP:9685"/>
        <dbReference type="ChEBI" id="CHEBI:15377"/>
        <dbReference type="ChEBI" id="CHEBI:15378"/>
        <dbReference type="ChEBI" id="CHEBI:30807"/>
        <dbReference type="ChEBI" id="CHEBI:64479"/>
        <dbReference type="ChEBI" id="CHEBI:78477"/>
        <dbReference type="EC" id="3.1.2.14"/>
    </reaction>
    <physiologicalReaction direction="left-to-right" evidence="47">
        <dbReference type="Rhea" id="RHEA:30124"/>
    </physiologicalReaction>
</comment>
<dbReference type="InterPro" id="IPR014030">
    <property type="entry name" value="Ketoacyl_synth_N"/>
</dbReference>
<dbReference type="InterPro" id="IPR020807">
    <property type="entry name" value="PKS_DH"/>
</dbReference>
<comment type="catalytic activity">
    <reaction evidence="49">
        <text>a fatty acyl-[ACP] + malonyl-[ACP] + H(+) = a 3-oxoacyl-[ACP] + holo-[ACP] + CO2</text>
        <dbReference type="Rhea" id="RHEA:22836"/>
        <dbReference type="Rhea" id="RHEA-COMP:9623"/>
        <dbReference type="Rhea" id="RHEA-COMP:9685"/>
        <dbReference type="Rhea" id="RHEA-COMP:9916"/>
        <dbReference type="Rhea" id="RHEA-COMP:14125"/>
        <dbReference type="ChEBI" id="CHEBI:15378"/>
        <dbReference type="ChEBI" id="CHEBI:16526"/>
        <dbReference type="ChEBI" id="CHEBI:64479"/>
        <dbReference type="ChEBI" id="CHEBI:78449"/>
        <dbReference type="ChEBI" id="CHEBI:78776"/>
        <dbReference type="ChEBI" id="CHEBI:138651"/>
        <dbReference type="EC" id="2.3.1.41"/>
    </reaction>
    <physiologicalReaction direction="left-to-right" evidence="49">
        <dbReference type="Rhea" id="RHEA:22837"/>
    </physiologicalReaction>
</comment>
<dbReference type="Gene3D" id="3.40.366.10">
    <property type="entry name" value="Malonyl-Coenzyme A Acyl Carrier Protein, domain 2"/>
    <property type="match status" value="1"/>
</dbReference>
<keyword evidence="15" id="KW-0521">NADP</keyword>
<evidence type="ECO:0000256" key="36">
    <source>
        <dbReference type="ARBA" id="ARBA00047400"/>
    </source>
</evidence>
<dbReference type="InterPro" id="IPR036291">
    <property type="entry name" value="NAD(P)-bd_dom_sf"/>
</dbReference>
<comment type="catalytic activity">
    <reaction evidence="62">
        <text>(2E)-decenoyl-[ACP] + NADPH + H(+) = decanoyl-[ACP] + NADP(+)</text>
        <dbReference type="Rhea" id="RHEA:41864"/>
        <dbReference type="Rhea" id="RHEA-COMP:9639"/>
        <dbReference type="Rhea" id="RHEA-COMP:9640"/>
        <dbReference type="ChEBI" id="CHEBI:15378"/>
        <dbReference type="ChEBI" id="CHEBI:57783"/>
        <dbReference type="ChEBI" id="CHEBI:58349"/>
        <dbReference type="ChEBI" id="CHEBI:78467"/>
        <dbReference type="ChEBI" id="CHEBI:78468"/>
    </reaction>
    <physiologicalReaction direction="left-to-right" evidence="62">
        <dbReference type="Rhea" id="RHEA:41865"/>
    </physiologicalReaction>
</comment>
<dbReference type="GO" id="GO:0016297">
    <property type="term" value="F:fatty acyl-[ACP] hydrolase activity"/>
    <property type="evidence" value="ECO:0007669"/>
    <property type="project" value="UniProtKB-EC"/>
</dbReference>
<dbReference type="Pfam" id="PF00975">
    <property type="entry name" value="Thioesterase"/>
    <property type="match status" value="1"/>
</dbReference>
<comment type="catalytic activity">
    <reaction evidence="24">
        <text>(3R)-hydroxydodecanoyl-[ACP] = (2E)-dodecenoyl-[ACP] + H2O</text>
        <dbReference type="Rhea" id="RHEA:41876"/>
        <dbReference type="Rhea" id="RHEA-COMP:9642"/>
        <dbReference type="Rhea" id="RHEA-COMP:9643"/>
        <dbReference type="ChEBI" id="CHEBI:15377"/>
        <dbReference type="ChEBI" id="CHEBI:78470"/>
        <dbReference type="ChEBI" id="CHEBI:78472"/>
    </reaction>
    <physiologicalReaction direction="left-to-right" evidence="24">
        <dbReference type="Rhea" id="RHEA:41877"/>
    </physiologicalReaction>
</comment>
<dbReference type="Pfam" id="PF02801">
    <property type="entry name" value="Ketoacyl-synt_C"/>
    <property type="match status" value="1"/>
</dbReference>
<evidence type="ECO:0000256" key="26">
    <source>
        <dbReference type="ARBA" id="ARBA00023388"/>
    </source>
</evidence>
<dbReference type="Pfam" id="PF21149">
    <property type="entry name" value="FAS_pseudo-KR"/>
    <property type="match status" value="1"/>
</dbReference>
<dbReference type="SUPFAM" id="SSF50129">
    <property type="entry name" value="GroES-like"/>
    <property type="match status" value="1"/>
</dbReference>
<evidence type="ECO:0000256" key="49">
    <source>
        <dbReference type="ARBA" id="ARBA00048506"/>
    </source>
</evidence>
<comment type="catalytic activity">
    <reaction evidence="50">
        <text>3-oxohexanoyl-[ACP] + NADPH + H(+) = (3R)-hydroxyhexanoyl-[ACP] + NADP(+)</text>
        <dbReference type="Rhea" id="RHEA:41824"/>
        <dbReference type="Rhea" id="RHEA-COMP:9629"/>
        <dbReference type="Rhea" id="RHEA-COMP:9630"/>
        <dbReference type="ChEBI" id="CHEBI:15378"/>
        <dbReference type="ChEBI" id="CHEBI:57783"/>
        <dbReference type="ChEBI" id="CHEBI:58349"/>
        <dbReference type="ChEBI" id="CHEBI:78456"/>
        <dbReference type="ChEBI" id="CHEBI:78457"/>
    </reaction>
    <physiologicalReaction direction="left-to-right" evidence="50">
        <dbReference type="Rhea" id="RHEA:41825"/>
    </physiologicalReaction>
</comment>
<dbReference type="InterPro" id="IPR032821">
    <property type="entry name" value="PKS_assoc"/>
</dbReference>
<evidence type="ECO:0000256" key="32">
    <source>
        <dbReference type="ARBA" id="ARBA00023442"/>
    </source>
</evidence>
<dbReference type="CDD" id="cd05195">
    <property type="entry name" value="enoyl_red"/>
    <property type="match status" value="1"/>
</dbReference>
<comment type="catalytic activity">
    <reaction evidence="37">
        <text>3-oxodecanoyl-[ACP] + NADPH + H(+) = (3R)-hydroxydecanoyl-[ACP] + NADP(+)</text>
        <dbReference type="Rhea" id="RHEA:41856"/>
        <dbReference type="Rhea" id="RHEA-COMP:9637"/>
        <dbReference type="Rhea" id="RHEA-COMP:9638"/>
        <dbReference type="ChEBI" id="CHEBI:15378"/>
        <dbReference type="ChEBI" id="CHEBI:57783"/>
        <dbReference type="ChEBI" id="CHEBI:58349"/>
        <dbReference type="ChEBI" id="CHEBI:78464"/>
        <dbReference type="ChEBI" id="CHEBI:78466"/>
    </reaction>
    <physiologicalReaction direction="left-to-right" evidence="37">
        <dbReference type="Rhea" id="RHEA:41857"/>
    </physiologicalReaction>
</comment>
<comment type="catalytic activity">
    <reaction evidence="40">
        <text>dodecanoyl-[ACP] + malonyl-[ACP] + H(+) = 3-oxotetradecanoyl-[ACP] + holo-[ACP] + CO2</text>
        <dbReference type="Rhea" id="RHEA:41884"/>
        <dbReference type="Rhea" id="RHEA-COMP:9623"/>
        <dbReference type="Rhea" id="RHEA-COMP:9644"/>
        <dbReference type="Rhea" id="RHEA-COMP:9645"/>
        <dbReference type="Rhea" id="RHEA-COMP:9685"/>
        <dbReference type="ChEBI" id="CHEBI:15378"/>
        <dbReference type="ChEBI" id="CHEBI:16526"/>
        <dbReference type="ChEBI" id="CHEBI:64479"/>
        <dbReference type="ChEBI" id="CHEBI:65264"/>
        <dbReference type="ChEBI" id="CHEBI:78449"/>
        <dbReference type="ChEBI" id="CHEBI:78473"/>
    </reaction>
    <physiologicalReaction direction="left-to-right" evidence="40">
        <dbReference type="Rhea" id="RHEA:41885"/>
    </physiologicalReaction>
</comment>
<evidence type="ECO:0000256" key="3">
    <source>
        <dbReference type="ARBA" id="ARBA00012480"/>
    </source>
</evidence>
<dbReference type="PANTHER" id="PTHR43775:SF7">
    <property type="entry name" value="FATTY ACID SYNTHASE"/>
    <property type="match status" value="1"/>
</dbReference>
<evidence type="ECO:0000256" key="25">
    <source>
        <dbReference type="ARBA" id="ARBA00023373"/>
    </source>
</evidence>
<comment type="catalytic activity">
    <reaction evidence="41">
        <text>(2E)-hexadecenoyl-[ACP] + NADPH + H(+) = hexadecanoyl-[ACP] + NADP(+)</text>
        <dbReference type="Rhea" id="RHEA:41912"/>
        <dbReference type="Rhea" id="RHEA-COMP:9651"/>
        <dbReference type="Rhea" id="RHEA-COMP:9652"/>
        <dbReference type="ChEBI" id="CHEBI:15378"/>
        <dbReference type="ChEBI" id="CHEBI:57783"/>
        <dbReference type="ChEBI" id="CHEBI:58349"/>
        <dbReference type="ChEBI" id="CHEBI:78481"/>
        <dbReference type="ChEBI" id="CHEBI:78483"/>
    </reaction>
    <physiologicalReaction direction="left-to-right" evidence="41">
        <dbReference type="Rhea" id="RHEA:41913"/>
    </physiologicalReaction>
</comment>
<keyword evidence="13" id="KW-0378">Hydrolase</keyword>
<evidence type="ECO:0000256" key="27">
    <source>
        <dbReference type="ARBA" id="ARBA00023394"/>
    </source>
</evidence>
<comment type="catalytic activity">
    <reaction evidence="25">
        <text>(3R)-hydroxyhexanoyl-[ACP] = (2E)-hexenoyl-[ACP] + H2O</text>
        <dbReference type="Rhea" id="RHEA:41828"/>
        <dbReference type="Rhea" id="RHEA-COMP:9630"/>
        <dbReference type="Rhea" id="RHEA-COMP:9631"/>
        <dbReference type="ChEBI" id="CHEBI:15377"/>
        <dbReference type="ChEBI" id="CHEBI:78457"/>
        <dbReference type="ChEBI" id="CHEBI:78458"/>
    </reaction>
    <physiologicalReaction direction="left-to-right" evidence="25">
        <dbReference type="Rhea" id="RHEA:41829"/>
    </physiologicalReaction>
</comment>
<dbReference type="InterPro" id="IPR049391">
    <property type="entry name" value="FAS_pseudo-KR"/>
</dbReference>
<dbReference type="InterPro" id="IPR001031">
    <property type="entry name" value="Thioesterase"/>
</dbReference>
<gene>
    <name evidence="68" type="ORF">ALC60_05605</name>
</gene>
<dbReference type="InterPro" id="IPR020806">
    <property type="entry name" value="PKS_PP-bd"/>
</dbReference>
<dbReference type="EMBL" id="KQ982519">
    <property type="protein sequence ID" value="KYQ55543.1"/>
    <property type="molecule type" value="Genomic_DNA"/>
</dbReference>
<keyword evidence="12" id="KW-0702">S-nitrosylation</keyword>
<dbReference type="GO" id="GO:0004316">
    <property type="term" value="F:3-oxoacyl-[acyl-carrier-protein] reductase (NADPH) activity"/>
    <property type="evidence" value="ECO:0007669"/>
    <property type="project" value="UniProtKB-EC"/>
</dbReference>
<keyword evidence="10" id="KW-0597">Phosphoprotein</keyword>
<evidence type="ECO:0000256" key="45">
    <source>
        <dbReference type="ARBA" id="ARBA00048051"/>
    </source>
</evidence>
<evidence type="ECO:0000256" key="39">
    <source>
        <dbReference type="ARBA" id="ARBA00047500"/>
    </source>
</evidence>
<evidence type="ECO:0000256" key="17">
    <source>
        <dbReference type="ARBA" id="ARBA00022990"/>
    </source>
</evidence>
<comment type="catalytic activity">
    <reaction evidence="34">
        <text>3-oxooctadecanoyl-[ACP] + NADPH + H(+) = (3R)-hydroxyoctadecanoyl-[ACP] + NADP(+)</text>
        <dbReference type="Rhea" id="RHEA:41920"/>
        <dbReference type="Rhea" id="RHEA-COMP:9653"/>
        <dbReference type="Rhea" id="RHEA-COMP:9654"/>
        <dbReference type="ChEBI" id="CHEBI:15378"/>
        <dbReference type="ChEBI" id="CHEBI:57783"/>
        <dbReference type="ChEBI" id="CHEBI:58349"/>
        <dbReference type="ChEBI" id="CHEBI:78487"/>
        <dbReference type="ChEBI" id="CHEBI:78488"/>
    </reaction>
    <physiologicalReaction direction="left-to-right" evidence="34">
        <dbReference type="Rhea" id="RHEA:41921"/>
    </physiologicalReaction>
</comment>
<dbReference type="GO" id="GO:0004313">
    <property type="term" value="F:[acyl-carrier-protein] S-acetyltransferase activity"/>
    <property type="evidence" value="ECO:0007669"/>
    <property type="project" value="UniProtKB-EC"/>
</dbReference>
<evidence type="ECO:0000256" key="37">
    <source>
        <dbReference type="ARBA" id="ARBA00047440"/>
    </source>
</evidence>
<comment type="catalytic activity">
    <reaction evidence="39">
        <text>(2E)-butenoyl-[ACP] + NADPH + H(+) = butanoyl-[ACP] + NADP(+)</text>
        <dbReference type="Rhea" id="RHEA:41812"/>
        <dbReference type="Rhea" id="RHEA-COMP:9627"/>
        <dbReference type="Rhea" id="RHEA-COMP:9628"/>
        <dbReference type="ChEBI" id="CHEBI:15378"/>
        <dbReference type="ChEBI" id="CHEBI:57783"/>
        <dbReference type="ChEBI" id="CHEBI:58349"/>
        <dbReference type="ChEBI" id="CHEBI:78453"/>
        <dbReference type="ChEBI" id="CHEBI:78454"/>
    </reaction>
    <physiologicalReaction direction="left-to-right" evidence="39">
        <dbReference type="Rhea" id="RHEA:41813"/>
    </physiologicalReaction>
</comment>
<dbReference type="GO" id="GO:0141148">
    <property type="term" value="F:enoyl-[acyl-carrier-protein] reductase (NADPH) activity"/>
    <property type="evidence" value="ECO:0007669"/>
    <property type="project" value="UniProtKB-EC"/>
</dbReference>
<dbReference type="PROSITE" id="PS00606">
    <property type="entry name" value="KS3_1"/>
    <property type="match status" value="1"/>
</dbReference>
<dbReference type="InterPro" id="IPR016036">
    <property type="entry name" value="Malonyl_transacylase_ACP-bd"/>
</dbReference>
<dbReference type="SMART" id="SM00829">
    <property type="entry name" value="PKS_ER"/>
    <property type="match status" value="1"/>
</dbReference>
<keyword evidence="20" id="KW-0443">Lipid metabolism</keyword>
<evidence type="ECO:0000256" key="29">
    <source>
        <dbReference type="ARBA" id="ARBA00023399"/>
    </source>
</evidence>
<sequence length="2441" mass="269321">MPAQFESVNSPMTRESVIGNGVSYSVDSDIVITGISGRLPESSNIEEFKENLMKEMDMVTDDERRWSSGIYGLPTRSAKIKDLSSFDASFFGVHPKQAHVMDPQLRMLLEVTYEAIVDAGVNPSTIRGSRTGVFIGVSSSESDEFWMKNVDEINGYGLLGCSKSMFANRISFSFDFNGPSYAVDTACSSAMYGMHQAVTAMRAGQCDAAIVGGLNLVLRPEFSLQFHKLSMLAQDGKCKAFDASGNGYVRSEAIVAIYLQKAKDARRVYATVIHTKTNTDGYKSQGITYPNGEMQNQLMREMYNEVGLNPADVSYVETHGTGTKVGDPEEINSLDKLFCKGRKTPLLIGSVKSNMGHSEPASGLCSIAKVLIAMEAGVIPANLHFNIPNPNIPALNEGRIRVIDKATPWNGGLVGVNSFGFGGANVHIILRSNPKPKLSPLLNIIELLPKLIAVSGRTEEAVHTLLNKAKEHSKDDEFLSLLHVMHNNDVPGHRFRGYEILNVDDTREVNEVVHYNEKRPIWFVFSGMGTQWPGMARQLFGIETFQRSLRRCADALAPYGIDLMNIIINATDETYETVTDSFVSIAAMQVALVDILTSIDIYPDGIVGHSVGELGCAYADGAFTPEQTVLAAYCRGKAIVESNLEPGAMAAVGLSWEEAKKMCPSDIIPACHNSANSVTISGPVASLQKFVQTLKSKDIFVKIVKSSGFAFHSKYIASAGPKLRASLDKIILNPKQRSSRWISSSVPETAWGSPLAQFSSSAYHVNNLLSPVLFQEAITHIPENAITIEIAPHCLLQAILRRSLPSTVTNISLHKRDHSDNLAFLLSNVGKLYMAGAQPDISKLYPQISFPVGRGTPMIGSLVRWDHSTAWDVAVFKKTSGHSGECTVQIDLSKETDAYLVGHQIDGRILFPATGYILLAWKTLAKLRGTDFERLPVVFENVRFQRATIMPKEGTVKFSITIFEGTGDFEICEAGTIVVSGNVRASETIEKDQLKLPPPPIPPTDEETLPLNTKDIYKELRLRGYEYRDIFQGIKSCDNYATAGELYWFNQWIPYIDTMLQFGVLSISHKLLYLPSRIQYVAIDPILHNRLLKELPEDDGLPVYHYKNIDIVQSGGIELRGLKSSLAPRRQQTQADPKHERYTFVPYENLHSLVEDPTRGKVHALTVLSQIMCENMMALKLKTVEVAGERAAEALLAPVMLDIFHGELGSPIKGFCLRLLVLLKKIFCSAKLYYLLVIRICTVLKIDLQVIAVSADNYTASLSQMNVNADVVIRDVNNIPPAQDVHLIIAADVLSNQSYTVLKNLVAALKPGCFILLEETAAHLDLKTALKETDLTLAGKQIDPIGKTYLLLKKREERREPTVIQITEKNLSWLESVKAALKKSDSDGQELLLVSQGEETLGLVGLMTCIRRETGGANARYVFIQDKSAPKFDLSARFYVEQLDKGLMANVLKGGQWGSYRHLPLDQQNNVSSLQVEHAYVNTLTRGDLSSLRWIEGPLSYYRPDNSSNMKLCSVYYAPLNFRDIMLASGKLPPDALPRNMATEECILGLEFSGRDANGRRVMGIVEAKGLATTVLADLDFLWEVPDKWTLEQAATIPVAYATSYYALFIRGRLKAGESVLIHAGTGGVGQAAIAIALHAGCTVFTTVGTLEKREYLKKVFPQLNDKHIGNSRDTSFEQLIRAETQGRGVDVVLNSLAEEKLQAGIRCLAFGGRFLEIGKYDLSNDSRVGMSMFLKNTSFHGILLDGLFGEDSVEKKELIKFVSEGIKNGAVRPLQSTVFSEQQLEQGFRFMATGKHIGKVLLKIRDEESKKRILPTPKTVAAIPRTYINPEKSYVLVGGLGGFGLELTDWMVARGAKFIILVSRSGIRTGYQALCVRRWRENGVKIVIFTADVTTLSGTQRLIQESNRLAPVGGIFNLAVVLRDALIENLNEADFKTVILPKVDVTRNLDVVSRKLCPSLDYFVVFSSVSCGRGNMGQTNYGCANSTMERIMEERQANGLPGLAIQWGAIGDVGLIIETMGGNDTEVGGTLPQHMSSCLATMDIFLQQPHPVLASSVLAEKHKTDDDNKANLIATIANILGVKDVNTVNPNNSLADLGMDSLMGTEIKQTLERNYDIVLSAQEIRVLTFAKLQELSSTDEIVKDQQSLAANVTTVTDSNLSLDMLMQWPSNEVLPKEALVRLKTKSSNGPILFTIHGIEGLIKPLEYVASELDRPCWGLQSIEQAPHETISELAEFYVNTIRKVQKKGPYHLAAYSYGTCVAIEMTLQLESAGENVILNLIDGSLAFVRQQCDMIGKLEEMKNITSEGCMKALAYFIIQFNKTISFTQAYEYLKQSNSDVEMFDKMIEVIGNTPFVQDDLKIAGYLLFKKLAAAVIYDPNKKIKGPVTLIKAAENFLHLEKDYGLSNVCTQPLRIEEVYGNHRTILLGESAKRIASFLRV</sequence>
<evidence type="ECO:0000256" key="42">
    <source>
        <dbReference type="ARBA" id="ARBA00047897"/>
    </source>
</evidence>
<comment type="catalytic activity">
    <reaction evidence="33">
        <text>acetyl-CoA + n malonyl-CoA + 2n NADPH + 2n H(+) = a long-chain fatty acid + (n+1) CoA + n CO2 + 2n NADP(+).</text>
        <dbReference type="EC" id="2.3.1.85"/>
    </reaction>
</comment>
<dbReference type="InterPro" id="IPR018201">
    <property type="entry name" value="Ketoacyl_synth_AS"/>
</dbReference>
<dbReference type="GO" id="GO:0004315">
    <property type="term" value="F:3-oxoacyl-[acyl-carrier-protein] synthase activity"/>
    <property type="evidence" value="ECO:0007669"/>
    <property type="project" value="UniProtKB-EC"/>
</dbReference>
<comment type="catalytic activity">
    <reaction evidence="29">
        <text>(3R)-hydroxyoctadecanoyl-[ACP] = (2E)-octadecenoyl-[ACP] + H2O</text>
        <dbReference type="Rhea" id="RHEA:41924"/>
        <dbReference type="Rhea" id="RHEA-COMP:9654"/>
        <dbReference type="Rhea" id="RHEA-COMP:9655"/>
        <dbReference type="ChEBI" id="CHEBI:15377"/>
        <dbReference type="ChEBI" id="CHEBI:78488"/>
        <dbReference type="ChEBI" id="CHEBI:78489"/>
    </reaction>
    <physiologicalReaction direction="left-to-right" evidence="29">
        <dbReference type="Rhea" id="RHEA:41925"/>
    </physiologicalReaction>
</comment>
<comment type="catalytic activity">
    <reaction evidence="59">
        <text>3-oxohexadecanoyl-[ACP] + NADPH + H(+) = (3R)-hydroxyhexadecanoyl-[ACP] + NADP(+)</text>
        <dbReference type="Rhea" id="RHEA:41904"/>
        <dbReference type="Rhea" id="RHEA-COMP:9649"/>
        <dbReference type="Rhea" id="RHEA-COMP:9650"/>
        <dbReference type="ChEBI" id="CHEBI:15378"/>
        <dbReference type="ChEBI" id="CHEBI:57783"/>
        <dbReference type="ChEBI" id="CHEBI:58349"/>
        <dbReference type="ChEBI" id="CHEBI:78478"/>
        <dbReference type="ChEBI" id="CHEBI:78480"/>
    </reaction>
    <physiologicalReaction direction="left-to-right" evidence="59">
        <dbReference type="Rhea" id="RHEA:41905"/>
    </physiologicalReaction>
</comment>